<reference evidence="1 2" key="1">
    <citation type="submission" date="2018-03" db="EMBL/GenBank/DDBJ databases">
        <authorList>
            <person name="Gully D."/>
        </authorList>
    </citation>
    <scope>NUCLEOTIDE SEQUENCE [LARGE SCALE GENOMIC DNA]</scope>
    <source>
        <strain evidence="1">ORS3257</strain>
    </source>
</reference>
<organism evidence="1 2">
    <name type="scientific">Bradyrhizobium vignae</name>
    <dbReference type="NCBI Taxonomy" id="1549949"/>
    <lineage>
        <taxon>Bacteria</taxon>
        <taxon>Pseudomonadati</taxon>
        <taxon>Pseudomonadota</taxon>
        <taxon>Alphaproteobacteria</taxon>
        <taxon>Hyphomicrobiales</taxon>
        <taxon>Nitrobacteraceae</taxon>
        <taxon>Bradyrhizobium</taxon>
    </lineage>
</organism>
<sequence>MKGFSLPHRHAKRTAIPSLASSVRIFPLRNSRVLESLASLKRPCRSRMQYGWPFH</sequence>
<dbReference type="KEGG" id="bvz:BRAD3257_2777"/>
<evidence type="ECO:0000313" key="1">
    <source>
        <dbReference type="EMBL" id="SPP93845.1"/>
    </source>
</evidence>
<dbReference type="AlphaFoldDB" id="A0A2U3PXF1"/>
<dbReference type="Proteomes" id="UP000246085">
    <property type="component" value="Chromosome BRAD3257"/>
</dbReference>
<proteinExistence type="predicted"/>
<gene>
    <name evidence="1" type="ORF">BRAD3257_2777</name>
</gene>
<name>A0A2U3PXF1_9BRAD</name>
<dbReference type="EMBL" id="LS398110">
    <property type="protein sequence ID" value="SPP93845.1"/>
    <property type="molecule type" value="Genomic_DNA"/>
</dbReference>
<protein>
    <submittedName>
        <fullName evidence="1">Uncharacterized protein</fullName>
    </submittedName>
</protein>
<evidence type="ECO:0000313" key="2">
    <source>
        <dbReference type="Proteomes" id="UP000246085"/>
    </source>
</evidence>
<accession>A0A2U3PXF1</accession>